<dbReference type="Proteomes" id="UP000053319">
    <property type="component" value="Unassembled WGS sequence"/>
</dbReference>
<name>R7SH46_DICSQ</name>
<organism evidence="3 4">
    <name type="scientific">Dichomitus squalens (strain LYAD-421)</name>
    <name type="common">Western red white-rot fungus</name>
    <dbReference type="NCBI Taxonomy" id="732165"/>
    <lineage>
        <taxon>Eukaryota</taxon>
        <taxon>Fungi</taxon>
        <taxon>Dikarya</taxon>
        <taxon>Basidiomycota</taxon>
        <taxon>Agaricomycotina</taxon>
        <taxon>Agaricomycetes</taxon>
        <taxon>Polyporales</taxon>
        <taxon>Polyporaceae</taxon>
        <taxon>Dichomitus</taxon>
    </lineage>
</organism>
<feature type="region of interest" description="Disordered" evidence="1">
    <location>
        <begin position="139"/>
        <end position="160"/>
    </location>
</feature>
<feature type="non-terminal residue" evidence="3">
    <location>
        <position position="1035"/>
    </location>
</feature>
<sequence length="1035" mass="116702">MPQSKTCANCNASFTGAESDHTRVCIKYMFSILHDLKNQQGPEIPIERDANNKIICKCVRNGVKCNNRYATKNGLEKHLKKTNPEYWVAPEELRKTPSPTAMVVDDDHYSSSPAPMAMSPTGSHMQVLSRRSSVSYLDRSRSPSIADAQPTGSASTTQPAHLDELYDVEDGSLSQWGLRINRRLRCFICIDCQTVVCTSKAAKHIEVTHAVTKIQVDKDLLNSIISKENLILEWPEKPTAICPAYAGLPTAYGLLCPTCGEMFSTPKSVNKHSNEKHNVSTWNKVLEEAWMQRFSQHPLAKSWFPVYPFSAQSFNPPSDYLVTLRQQLDQRPALDSDQIDVRHINPWLITTGWQTFTHDHSAYAQPILIDIPQQPSHANSLDLVRTFVYQYLERAYNLIPRTSEICRQILNTDTLTDTFNHTPFHMHQDPSSFTNCQRLLTQLILYLLRTRPSPTHPLPLPNTIVALLDNLIQALDTASLVEAVEESGPDPVETIYQTLHALLVAIWTTEWIPSPFILDGNVKENPIPDPTVRFIVCTQMNQDGTLKDPRDVTGVLAKLTYCMRLVFLKQSWNLHSSDPHLSSVTAAARSLRLWFTEGSESTFHTIRTLQHRASAITMSTQNEPNMKWKDDSNFTSLIFKGHEVSLEKLATQAAALEDYSRQLLTEVLLFDHPFFIDISQLKDDMGNSTPGYSLFTDRANEPVLGFTDQLTQHILDTPSLRSRFILSTRDGEIQWNAIALGAWLSNYAKLDLLCLVQVEMNCGAPPRTTELTAMARCNTLYGMLRAIRIIDGHVVLMRSYHKMRTAQGHDRVIPHSLNAALAALLIYKEALCHPFAQLCVNVLYPNDRYVKSLYQNFLFINHNKPFVGDDITQEMRNWTKQYIGYELGVRDWRQVSTPLRRQHAGLQEKWLEDQETADAAQAGHSHHVDHMRYGVTARGSTSLAEDYLDPFLETSVRWHATLKLVPGGKLISLDAASHHNFQPPTRRHLSTNAGQIDVAAIVDAVAVKVQDQLAALKQDLATQATANHQALLTSI</sequence>
<reference evidence="3 4" key="1">
    <citation type="journal article" date="2012" name="Science">
        <title>The Paleozoic origin of enzymatic lignin decomposition reconstructed from 31 fungal genomes.</title>
        <authorList>
            <person name="Floudas D."/>
            <person name="Binder M."/>
            <person name="Riley R."/>
            <person name="Barry K."/>
            <person name="Blanchette R.A."/>
            <person name="Henrissat B."/>
            <person name="Martinez A.T."/>
            <person name="Otillar R."/>
            <person name="Spatafora J.W."/>
            <person name="Yadav J.S."/>
            <person name="Aerts A."/>
            <person name="Benoit I."/>
            <person name="Boyd A."/>
            <person name="Carlson A."/>
            <person name="Copeland A."/>
            <person name="Coutinho P.M."/>
            <person name="de Vries R.P."/>
            <person name="Ferreira P."/>
            <person name="Findley K."/>
            <person name="Foster B."/>
            <person name="Gaskell J."/>
            <person name="Glotzer D."/>
            <person name="Gorecki P."/>
            <person name="Heitman J."/>
            <person name="Hesse C."/>
            <person name="Hori C."/>
            <person name="Igarashi K."/>
            <person name="Jurgens J.A."/>
            <person name="Kallen N."/>
            <person name="Kersten P."/>
            <person name="Kohler A."/>
            <person name="Kuees U."/>
            <person name="Kumar T.K.A."/>
            <person name="Kuo A."/>
            <person name="LaButti K."/>
            <person name="Larrondo L.F."/>
            <person name="Lindquist E."/>
            <person name="Ling A."/>
            <person name="Lombard V."/>
            <person name="Lucas S."/>
            <person name="Lundell T."/>
            <person name="Martin R."/>
            <person name="McLaughlin D.J."/>
            <person name="Morgenstern I."/>
            <person name="Morin E."/>
            <person name="Murat C."/>
            <person name="Nagy L.G."/>
            <person name="Nolan M."/>
            <person name="Ohm R.A."/>
            <person name="Patyshakuliyeva A."/>
            <person name="Rokas A."/>
            <person name="Ruiz-Duenas F.J."/>
            <person name="Sabat G."/>
            <person name="Salamov A."/>
            <person name="Samejima M."/>
            <person name="Schmutz J."/>
            <person name="Slot J.C."/>
            <person name="St John F."/>
            <person name="Stenlid J."/>
            <person name="Sun H."/>
            <person name="Sun S."/>
            <person name="Syed K."/>
            <person name="Tsang A."/>
            <person name="Wiebenga A."/>
            <person name="Young D."/>
            <person name="Pisabarro A."/>
            <person name="Eastwood D.C."/>
            <person name="Martin F."/>
            <person name="Cullen D."/>
            <person name="Grigoriev I.V."/>
            <person name="Hibbett D.S."/>
        </authorList>
    </citation>
    <scope>NUCLEOTIDE SEQUENCE [LARGE SCALE GENOMIC DNA]</scope>
    <source>
        <strain evidence="3 4">LYAD-421 SS1</strain>
    </source>
</reference>
<dbReference type="OrthoDB" id="2747940at2759"/>
<gene>
    <name evidence="3" type="ORF">DICSQDRAFT_130591</name>
</gene>
<dbReference type="HOGENOM" id="CLU_293663_0_0_1"/>
<proteinExistence type="predicted"/>
<dbReference type="InterPro" id="IPR013087">
    <property type="entry name" value="Znf_C2H2_type"/>
</dbReference>
<dbReference type="KEGG" id="dsq:DICSQDRAFT_130591"/>
<dbReference type="RefSeq" id="XP_007371780.1">
    <property type="nucleotide sequence ID" value="XM_007371718.1"/>
</dbReference>
<dbReference type="OMA" id="FRDPYSY"/>
<dbReference type="InterPro" id="IPR022698">
    <property type="entry name" value="OrsD"/>
</dbReference>
<dbReference type="AlphaFoldDB" id="R7SH46"/>
<feature type="compositionally biased region" description="Polar residues" evidence="1">
    <location>
        <begin position="150"/>
        <end position="159"/>
    </location>
</feature>
<dbReference type="PROSITE" id="PS00028">
    <property type="entry name" value="ZINC_FINGER_C2H2_1"/>
    <property type="match status" value="1"/>
</dbReference>
<dbReference type="GeneID" id="18834655"/>
<feature type="domain" description="C2H2-type" evidence="2">
    <location>
        <begin position="256"/>
        <end position="277"/>
    </location>
</feature>
<dbReference type="Pfam" id="PF12013">
    <property type="entry name" value="OrsD"/>
    <property type="match status" value="1"/>
</dbReference>
<evidence type="ECO:0000256" key="1">
    <source>
        <dbReference type="SAM" id="MobiDB-lite"/>
    </source>
</evidence>
<evidence type="ECO:0000313" key="4">
    <source>
        <dbReference type="Proteomes" id="UP000053319"/>
    </source>
</evidence>
<evidence type="ECO:0000259" key="2">
    <source>
        <dbReference type="PROSITE" id="PS00028"/>
    </source>
</evidence>
<accession>R7SH46</accession>
<dbReference type="EMBL" id="JH719604">
    <property type="protein sequence ID" value="EJF55481.1"/>
    <property type="molecule type" value="Genomic_DNA"/>
</dbReference>
<evidence type="ECO:0000313" key="3">
    <source>
        <dbReference type="EMBL" id="EJF55481.1"/>
    </source>
</evidence>
<protein>
    <recommendedName>
        <fullName evidence="2">C2H2-type domain-containing protein</fullName>
    </recommendedName>
</protein>